<comment type="caution">
    <text evidence="2">The sequence shown here is derived from an EMBL/GenBank/DDBJ whole genome shotgun (WGS) entry which is preliminary data.</text>
</comment>
<accession>A0A7C9PE90</accession>
<dbReference type="Pfam" id="PF11142">
    <property type="entry name" value="DUF2917"/>
    <property type="match status" value="1"/>
</dbReference>
<reference evidence="2 3" key="1">
    <citation type="submission" date="2020-02" db="EMBL/GenBank/DDBJ databases">
        <title>Ideonella bacterium strain TBM-1.</title>
        <authorList>
            <person name="Chen W.-M."/>
        </authorList>
    </citation>
    <scope>NUCLEOTIDE SEQUENCE [LARGE SCALE GENOMIC DNA]</scope>
    <source>
        <strain evidence="2 3">TBM-1</strain>
    </source>
</reference>
<evidence type="ECO:0000256" key="1">
    <source>
        <dbReference type="SAM" id="MobiDB-lite"/>
    </source>
</evidence>
<evidence type="ECO:0000313" key="2">
    <source>
        <dbReference type="EMBL" id="NDY89633.1"/>
    </source>
</evidence>
<dbReference type="AlphaFoldDB" id="A0A7C9PE90"/>
<dbReference type="EMBL" id="JAAGOH010000001">
    <property type="protein sequence ID" value="NDY89633.1"/>
    <property type="molecule type" value="Genomic_DNA"/>
</dbReference>
<dbReference type="InterPro" id="IPR021317">
    <property type="entry name" value="DUF2917"/>
</dbReference>
<evidence type="ECO:0000313" key="3">
    <source>
        <dbReference type="Proteomes" id="UP000484255"/>
    </source>
</evidence>
<protein>
    <submittedName>
        <fullName evidence="2">DUF2917 domain-containing protein</fullName>
    </submittedName>
</protein>
<proteinExistence type="predicted"/>
<feature type="region of interest" description="Disordered" evidence="1">
    <location>
        <begin position="1"/>
        <end position="31"/>
    </location>
</feature>
<sequence length="163" mass="17493">MSARPQVAPVPSTLSARLGHPAAPLPAPQAGADWTLRPGQPCRPAQLPAVLEGGVLHGLTVVRGTVWVTWPGQWRDHLLEAGQPLALPADLRGVLVESDPRRGAPGACVRWWLAPEGAGAVDCAPSCPYPTPLRRPFPIPLLTWGQRLLDACRRSTRPWRALA</sequence>
<dbReference type="RefSeq" id="WP_163455496.1">
    <property type="nucleotide sequence ID" value="NZ_JAAGOH010000001.1"/>
</dbReference>
<gene>
    <name evidence="2" type="ORF">G3A44_00325</name>
</gene>
<keyword evidence="3" id="KW-1185">Reference proteome</keyword>
<name>A0A7C9PE90_9BURK</name>
<dbReference type="Proteomes" id="UP000484255">
    <property type="component" value="Unassembled WGS sequence"/>
</dbReference>
<organism evidence="2 3">
    <name type="scientific">Ideonella livida</name>
    <dbReference type="NCBI Taxonomy" id="2707176"/>
    <lineage>
        <taxon>Bacteria</taxon>
        <taxon>Pseudomonadati</taxon>
        <taxon>Pseudomonadota</taxon>
        <taxon>Betaproteobacteria</taxon>
        <taxon>Burkholderiales</taxon>
        <taxon>Sphaerotilaceae</taxon>
        <taxon>Ideonella</taxon>
    </lineage>
</organism>